<dbReference type="Proteomes" id="UP000708208">
    <property type="component" value="Unassembled WGS sequence"/>
</dbReference>
<protein>
    <submittedName>
        <fullName evidence="1">Uncharacterized protein</fullName>
    </submittedName>
</protein>
<dbReference type="AlphaFoldDB" id="A0A8J2JGP9"/>
<feature type="non-terminal residue" evidence="1">
    <location>
        <position position="1"/>
    </location>
</feature>
<comment type="caution">
    <text evidence="1">The sequence shown here is derived from an EMBL/GenBank/DDBJ whole genome shotgun (WGS) entry which is preliminary data.</text>
</comment>
<evidence type="ECO:0000313" key="2">
    <source>
        <dbReference type="Proteomes" id="UP000708208"/>
    </source>
</evidence>
<evidence type="ECO:0000313" key="1">
    <source>
        <dbReference type="EMBL" id="CAG7718447.1"/>
    </source>
</evidence>
<gene>
    <name evidence="1" type="ORF">AFUS01_LOCUS7839</name>
</gene>
<sequence length="16" mass="1707">MCTSVKVPVSRVSSLN</sequence>
<accession>A0A8J2JGP9</accession>
<organism evidence="1 2">
    <name type="scientific">Allacma fusca</name>
    <dbReference type="NCBI Taxonomy" id="39272"/>
    <lineage>
        <taxon>Eukaryota</taxon>
        <taxon>Metazoa</taxon>
        <taxon>Ecdysozoa</taxon>
        <taxon>Arthropoda</taxon>
        <taxon>Hexapoda</taxon>
        <taxon>Collembola</taxon>
        <taxon>Symphypleona</taxon>
        <taxon>Sminthuridae</taxon>
        <taxon>Allacma</taxon>
    </lineage>
</organism>
<name>A0A8J2JGP9_9HEXA</name>
<reference evidence="1" key="1">
    <citation type="submission" date="2021-06" db="EMBL/GenBank/DDBJ databases">
        <authorList>
            <person name="Hodson N. C."/>
            <person name="Mongue J. A."/>
            <person name="Jaron S. K."/>
        </authorList>
    </citation>
    <scope>NUCLEOTIDE SEQUENCE</scope>
</reference>
<dbReference type="EMBL" id="CAJVCH010053512">
    <property type="protein sequence ID" value="CAG7718447.1"/>
    <property type="molecule type" value="Genomic_DNA"/>
</dbReference>
<keyword evidence="2" id="KW-1185">Reference proteome</keyword>
<proteinExistence type="predicted"/>